<evidence type="ECO:0000313" key="2">
    <source>
        <dbReference type="Proteomes" id="UP000316096"/>
    </source>
</evidence>
<evidence type="ECO:0000313" key="1">
    <source>
        <dbReference type="EMBL" id="TQL97231.1"/>
    </source>
</evidence>
<gene>
    <name evidence="1" type="ORF">FB559_2809</name>
</gene>
<dbReference type="InterPro" id="IPR023393">
    <property type="entry name" value="START-like_dom_sf"/>
</dbReference>
<keyword evidence="2" id="KW-1185">Reference proteome</keyword>
<dbReference type="Gene3D" id="3.30.530.20">
    <property type="match status" value="1"/>
</dbReference>
<dbReference type="EMBL" id="VFOZ01000001">
    <property type="protein sequence ID" value="TQL97231.1"/>
    <property type="molecule type" value="Genomic_DNA"/>
</dbReference>
<reference evidence="1 2" key="1">
    <citation type="submission" date="2019-06" db="EMBL/GenBank/DDBJ databases">
        <title>Sequencing the genomes of 1000 actinobacteria strains.</title>
        <authorList>
            <person name="Klenk H.-P."/>
        </authorList>
    </citation>
    <scope>NUCLEOTIDE SEQUENCE [LARGE SCALE GENOMIC DNA]</scope>
    <source>
        <strain evidence="1 2">DSM 102200</strain>
    </source>
</reference>
<organism evidence="1 2">
    <name type="scientific">Actinoallomurus bryophytorum</name>
    <dbReference type="NCBI Taxonomy" id="1490222"/>
    <lineage>
        <taxon>Bacteria</taxon>
        <taxon>Bacillati</taxon>
        <taxon>Actinomycetota</taxon>
        <taxon>Actinomycetes</taxon>
        <taxon>Streptosporangiales</taxon>
        <taxon>Thermomonosporaceae</taxon>
        <taxon>Actinoallomurus</taxon>
    </lineage>
</organism>
<evidence type="ECO:0008006" key="3">
    <source>
        <dbReference type="Google" id="ProtNLM"/>
    </source>
</evidence>
<dbReference type="SUPFAM" id="SSF55961">
    <property type="entry name" value="Bet v1-like"/>
    <property type="match status" value="1"/>
</dbReference>
<accession>A0A543CJE3</accession>
<dbReference type="Proteomes" id="UP000316096">
    <property type="component" value="Unassembled WGS sequence"/>
</dbReference>
<comment type="caution">
    <text evidence="1">The sequence shown here is derived from an EMBL/GenBank/DDBJ whole genome shotgun (WGS) entry which is preliminary data.</text>
</comment>
<proteinExistence type="predicted"/>
<protein>
    <recommendedName>
        <fullName evidence="3">Polyketide cyclase/dehydrase/lipid transport protein</fullName>
    </recommendedName>
</protein>
<sequence length="125" mass="14159">MWNALVDVERWPQWTASMRSVTRLGTEPFGPDGRVRIEQPRLPPMIWQVTRFEPGVSFTWVSERGGVRTEAFHRLVQGTDGLSVELGTAQTGPLAWLIGILYGRLTRRYIGMEAQGLKRFCESPG</sequence>
<dbReference type="AlphaFoldDB" id="A0A543CJE3"/>
<name>A0A543CJE3_9ACTN</name>